<comment type="caution">
    <text evidence="1">The sequence shown here is derived from an EMBL/GenBank/DDBJ whole genome shotgun (WGS) entry which is preliminary data.</text>
</comment>
<name>A0A5N6JNW2_MONLA</name>
<dbReference type="Proteomes" id="UP000326757">
    <property type="component" value="Unassembled WGS sequence"/>
</dbReference>
<keyword evidence="2" id="KW-1185">Reference proteome</keyword>
<protein>
    <submittedName>
        <fullName evidence="1">Uncharacterized protein</fullName>
    </submittedName>
</protein>
<reference evidence="1 2" key="1">
    <citation type="submission" date="2019-06" db="EMBL/GenBank/DDBJ databases">
        <title>Genome Sequence of the Brown Rot Fungal Pathogen Monilinia laxa.</title>
        <authorList>
            <person name="De Miccolis Angelini R.M."/>
            <person name="Landi L."/>
            <person name="Abate D."/>
            <person name="Pollastro S."/>
            <person name="Romanazzi G."/>
            <person name="Faretra F."/>
        </authorList>
    </citation>
    <scope>NUCLEOTIDE SEQUENCE [LARGE SCALE GENOMIC DNA]</scope>
    <source>
        <strain evidence="1 2">Mlax316</strain>
    </source>
</reference>
<dbReference type="OrthoDB" id="3560795at2759"/>
<evidence type="ECO:0000313" key="1">
    <source>
        <dbReference type="EMBL" id="KAB8290206.1"/>
    </source>
</evidence>
<dbReference type="EMBL" id="VIGI01000018">
    <property type="protein sequence ID" value="KAB8290206.1"/>
    <property type="molecule type" value="Genomic_DNA"/>
</dbReference>
<gene>
    <name evidence="1" type="ORF">EYC80_011075</name>
</gene>
<accession>A0A5N6JNW2</accession>
<sequence>MFDETNSSLVTTPPVTSYGSNYAVQEQAHDTLPESYGSYFNDSSSECSSLDSVDDSIENDEDLEVAHTTEINEDGSEILSTGLLNLPLGFSPPSFSSLPPFPLDITLSESFQVLKQQLQKSRQSVDQMETKFAAFDKLADTGLEKIDNWLDLISRLKLEKTDEIELSGLLEIEKELHDTKREMHHSNFWHQWGGQIVTGVGN</sequence>
<organism evidence="1 2">
    <name type="scientific">Monilinia laxa</name>
    <name type="common">Brown rot fungus</name>
    <name type="synonym">Sclerotinia laxa</name>
    <dbReference type="NCBI Taxonomy" id="61186"/>
    <lineage>
        <taxon>Eukaryota</taxon>
        <taxon>Fungi</taxon>
        <taxon>Dikarya</taxon>
        <taxon>Ascomycota</taxon>
        <taxon>Pezizomycotina</taxon>
        <taxon>Leotiomycetes</taxon>
        <taxon>Helotiales</taxon>
        <taxon>Sclerotiniaceae</taxon>
        <taxon>Monilinia</taxon>
    </lineage>
</organism>
<proteinExistence type="predicted"/>
<dbReference type="AlphaFoldDB" id="A0A5N6JNW2"/>
<evidence type="ECO:0000313" key="2">
    <source>
        <dbReference type="Proteomes" id="UP000326757"/>
    </source>
</evidence>